<feature type="region of interest" description="Disordered" evidence="1">
    <location>
        <begin position="557"/>
        <end position="590"/>
    </location>
</feature>
<dbReference type="RefSeq" id="XP_018186452.1">
    <property type="nucleotide sequence ID" value="XM_018329571.1"/>
</dbReference>
<dbReference type="PANTHER" id="PTHR42345">
    <property type="entry name" value="TPR_REGION DOMAIN-CONTAINING PROTEIN"/>
    <property type="match status" value="1"/>
</dbReference>
<sequence length="1125" mass="123477">MPFSLARRPRASTDEDSRSRSDDSEKPRRRKTLRDLLLKGSGKKQDASSDASSDTSRASATFPKPESARSSCNVDKPLPAPPDSHEGVQPAQPNAMSPATPGKIQRIMHPLSWADVQNLFSGAPQFCISRIPHRQHHPVVVFPWNLELQVRDVSDCLRIQHPALAAATLSPNLPIPDSSARPHTGKSSEAENDYGWRGGFDSGIHERPCMLSSHGSEPGTVGFIHFLEMEVADTLQIPEAPRKRSHAEDEDTGPKGRENIHWNDFFHRRQDKGEKVGIRSINLSTIVDRLRELSDLFHTVGDDKLYGEVLGKHTPEHLYTDLFTRLLYPPSRVGELDANDPYSLKVQIGGLMKVLGLHGLWIDFSSVEWRIKLGQILWTNFSEESHEALSVEADSPERHWLLLQILLSCELLLRLDVVVKGTNTTVLEEMHLTKHEIHHFNKHRTRKIDWDLILARRFLVNVKVVPHKISPPQPKMARPGWFSSLLPDHSSSSNGGIAHYLHPNSHDEKHDVYHDATFWPRHPASQLSGLIHFARSIEWPNMDVLETKLTEKFEASPLANPDATPGHSMASTPAAATPGSTRTTQSSYFSGAPVRPLPHRKLTQRSLRLSPHPSSLDPEAVNMGGWLSRSWFTGFILPGEAMSHFLISTLLENDGEAVEKLGDSANLYGGFAYQGRSFWSKSCVVGRVLAPMEGTKECAWWLSLPIVPRGFEDGWLDIEAIPMTGHGKARIEDGEIVSKSSRLLGMGSLDSGILPGDFTLPIDPHAVPGHSENMEIRFEDLALDAVDEKESMLEGEEDDGNEESSDGGEEHDEEEGSGHSEEVTTDATEPPPLRTYSACINFSIHDLSSSGADSTDATPHNVALRLSHDVYFVTSFPCHYSPHTKLISPPSTPGGSSTVHQTDGDNLARSQSAPVPPPTSPSPVSIPPVEQTPAATVKSPLATPIPSSQVLVETSNSTASNNVTSTAPASQSLPQTSQAGTGALANLSDSPYHTPHHASFRPHHPLLHLNHRLPVHPLHNTYSYAFISLSTLLSSDLSEIKAAKPYSQQQGMLGTPDRPRGEKNEKALPVTKIIDARGPATNEVFARAWCAHHGVGAVIGRNGRTCLSCCVREANALGLEFVIRV</sequence>
<name>A0A165FEW4_XYLHT</name>
<feature type="compositionally biased region" description="Low complexity" evidence="1">
    <location>
        <begin position="570"/>
        <end position="584"/>
    </location>
</feature>
<evidence type="ECO:0000313" key="2">
    <source>
        <dbReference type="EMBL" id="KZF20897.1"/>
    </source>
</evidence>
<feature type="region of interest" description="Disordered" evidence="1">
    <location>
        <begin position="169"/>
        <end position="197"/>
    </location>
</feature>
<protein>
    <submittedName>
        <fullName evidence="2">Uncharacterized protein</fullName>
    </submittedName>
</protein>
<feature type="compositionally biased region" description="Low complexity" evidence="1">
    <location>
        <begin position="954"/>
        <end position="970"/>
    </location>
</feature>
<organism evidence="2 3">
    <name type="scientific">Xylona heveae (strain CBS 132557 / TC161)</name>
    <dbReference type="NCBI Taxonomy" id="1328760"/>
    <lineage>
        <taxon>Eukaryota</taxon>
        <taxon>Fungi</taxon>
        <taxon>Dikarya</taxon>
        <taxon>Ascomycota</taxon>
        <taxon>Pezizomycotina</taxon>
        <taxon>Xylonomycetes</taxon>
        <taxon>Xylonales</taxon>
        <taxon>Xylonaceae</taxon>
        <taxon>Xylona</taxon>
    </lineage>
</organism>
<dbReference type="PANTHER" id="PTHR42345:SF2">
    <property type="entry name" value="HELICASE-LIKE PROTEIN"/>
    <property type="match status" value="1"/>
</dbReference>
<proteinExistence type="predicted"/>
<dbReference type="OrthoDB" id="5420387at2759"/>
<dbReference type="InParanoid" id="A0A165FEW4"/>
<feature type="region of interest" description="Disordered" evidence="1">
    <location>
        <begin position="887"/>
        <end position="999"/>
    </location>
</feature>
<reference evidence="2 3" key="1">
    <citation type="journal article" date="2016" name="Fungal Biol.">
        <title>The genome of Xylona heveae provides a window into fungal endophytism.</title>
        <authorList>
            <person name="Gazis R."/>
            <person name="Kuo A."/>
            <person name="Riley R."/>
            <person name="LaButti K."/>
            <person name="Lipzen A."/>
            <person name="Lin J."/>
            <person name="Amirebrahimi M."/>
            <person name="Hesse C.N."/>
            <person name="Spatafora J.W."/>
            <person name="Henrissat B."/>
            <person name="Hainaut M."/>
            <person name="Grigoriev I.V."/>
            <person name="Hibbett D.S."/>
        </authorList>
    </citation>
    <scope>NUCLEOTIDE SEQUENCE [LARGE SCALE GENOMIC DNA]</scope>
    <source>
        <strain evidence="2 3">TC161</strain>
    </source>
</reference>
<feature type="compositionally biased region" description="Pro residues" evidence="1">
    <location>
        <begin position="914"/>
        <end position="926"/>
    </location>
</feature>
<evidence type="ECO:0000313" key="3">
    <source>
        <dbReference type="Proteomes" id="UP000076632"/>
    </source>
</evidence>
<feature type="compositionally biased region" description="Acidic residues" evidence="1">
    <location>
        <begin position="793"/>
        <end position="815"/>
    </location>
</feature>
<dbReference type="STRING" id="1328760.A0A165FEW4"/>
<feature type="compositionally biased region" description="Low complexity" evidence="1">
    <location>
        <begin position="48"/>
        <end position="61"/>
    </location>
</feature>
<feature type="compositionally biased region" description="Basic and acidic residues" evidence="1">
    <location>
        <begin position="33"/>
        <end position="47"/>
    </location>
</feature>
<dbReference type="AlphaFoldDB" id="A0A165FEW4"/>
<feature type="compositionally biased region" description="Basic and acidic residues" evidence="1">
    <location>
        <begin position="11"/>
        <end position="26"/>
    </location>
</feature>
<keyword evidence="3" id="KW-1185">Reference proteome</keyword>
<dbReference type="EMBL" id="KV407462">
    <property type="protein sequence ID" value="KZF20897.1"/>
    <property type="molecule type" value="Genomic_DNA"/>
</dbReference>
<feature type="compositionally biased region" description="Basic and acidic residues" evidence="1">
    <location>
        <begin position="252"/>
        <end position="262"/>
    </location>
</feature>
<dbReference type="GeneID" id="28894708"/>
<feature type="region of interest" description="Disordered" evidence="1">
    <location>
        <begin position="1"/>
        <end position="102"/>
    </location>
</feature>
<dbReference type="Proteomes" id="UP000076632">
    <property type="component" value="Unassembled WGS sequence"/>
</dbReference>
<gene>
    <name evidence="2" type="ORF">L228DRAFT_181553</name>
</gene>
<feature type="region of interest" description="Disordered" evidence="1">
    <location>
        <begin position="237"/>
        <end position="262"/>
    </location>
</feature>
<feature type="compositionally biased region" description="Polar residues" evidence="1">
    <location>
        <begin position="971"/>
        <end position="980"/>
    </location>
</feature>
<accession>A0A165FEW4</accession>
<feature type="region of interest" description="Disordered" evidence="1">
    <location>
        <begin position="790"/>
        <end position="834"/>
    </location>
</feature>
<evidence type="ECO:0000256" key="1">
    <source>
        <dbReference type="SAM" id="MobiDB-lite"/>
    </source>
</evidence>